<organism evidence="2 3">
    <name type="scientific">Corchorus olitorius</name>
    <dbReference type="NCBI Taxonomy" id="93759"/>
    <lineage>
        <taxon>Eukaryota</taxon>
        <taxon>Viridiplantae</taxon>
        <taxon>Streptophyta</taxon>
        <taxon>Embryophyta</taxon>
        <taxon>Tracheophyta</taxon>
        <taxon>Spermatophyta</taxon>
        <taxon>Magnoliopsida</taxon>
        <taxon>eudicotyledons</taxon>
        <taxon>Gunneridae</taxon>
        <taxon>Pentapetalae</taxon>
        <taxon>rosids</taxon>
        <taxon>malvids</taxon>
        <taxon>Malvales</taxon>
        <taxon>Malvaceae</taxon>
        <taxon>Grewioideae</taxon>
        <taxon>Apeibeae</taxon>
        <taxon>Corchorus</taxon>
    </lineage>
</organism>
<keyword evidence="1" id="KW-0472">Membrane</keyword>
<sequence>MFVAEIELQAELQICCNCLIFELIAVFIAIICKLA</sequence>
<gene>
    <name evidence="2" type="ORF">COLO4_16742</name>
</gene>
<reference evidence="3" key="1">
    <citation type="submission" date="2013-09" db="EMBL/GenBank/DDBJ databases">
        <title>Corchorus olitorius genome sequencing.</title>
        <authorList>
            <person name="Alam M."/>
            <person name="Haque M.S."/>
            <person name="Islam M.S."/>
            <person name="Emdad E.M."/>
            <person name="Islam M.M."/>
            <person name="Ahmed B."/>
            <person name="Halim A."/>
            <person name="Hossen Q.M.M."/>
            <person name="Hossain M.Z."/>
            <person name="Ahmed R."/>
            <person name="Khan M.M."/>
            <person name="Islam R."/>
            <person name="Rashid M.M."/>
            <person name="Khan S.A."/>
            <person name="Rahman M.S."/>
            <person name="Alam M."/>
            <person name="Yahiya A.S."/>
            <person name="Khan M.S."/>
            <person name="Azam M.S."/>
            <person name="Haque T."/>
            <person name="Lashkar M.Z.H."/>
            <person name="Akhand A.I."/>
            <person name="Morshed G."/>
            <person name="Roy S."/>
            <person name="Uddin K.S."/>
            <person name="Rabeya T."/>
            <person name="Hossain A.S."/>
            <person name="Chowdhury A."/>
            <person name="Snigdha A.R."/>
            <person name="Mortoza M.S."/>
            <person name="Matin S.A."/>
            <person name="Hoque S.M.E."/>
            <person name="Islam M.K."/>
            <person name="Roy D.K."/>
            <person name="Haider R."/>
            <person name="Moosa M.M."/>
            <person name="Elias S.M."/>
            <person name="Hasan A.M."/>
            <person name="Jahan S."/>
            <person name="Shafiuddin M."/>
            <person name="Mahmood N."/>
            <person name="Shommy N.S."/>
        </authorList>
    </citation>
    <scope>NUCLEOTIDE SEQUENCE [LARGE SCALE GENOMIC DNA]</scope>
    <source>
        <strain evidence="3">cv. O-4</strain>
    </source>
</reference>
<comment type="caution">
    <text evidence="2">The sequence shown here is derived from an EMBL/GenBank/DDBJ whole genome shotgun (WGS) entry which is preliminary data.</text>
</comment>
<evidence type="ECO:0000313" key="3">
    <source>
        <dbReference type="Proteomes" id="UP000187203"/>
    </source>
</evidence>
<keyword evidence="3" id="KW-1185">Reference proteome</keyword>
<protein>
    <submittedName>
        <fullName evidence="2">Uncharacterized protein</fullName>
    </submittedName>
</protein>
<evidence type="ECO:0000256" key="1">
    <source>
        <dbReference type="SAM" id="Phobius"/>
    </source>
</evidence>
<keyword evidence="1" id="KW-0812">Transmembrane</keyword>
<accession>A0A1R3JFW8</accession>
<dbReference type="EMBL" id="AWUE01016241">
    <property type="protein sequence ID" value="OMO93700.1"/>
    <property type="molecule type" value="Genomic_DNA"/>
</dbReference>
<name>A0A1R3JFW8_9ROSI</name>
<dbReference type="Proteomes" id="UP000187203">
    <property type="component" value="Unassembled WGS sequence"/>
</dbReference>
<evidence type="ECO:0000313" key="2">
    <source>
        <dbReference type="EMBL" id="OMO93700.1"/>
    </source>
</evidence>
<keyword evidence="1" id="KW-1133">Transmembrane helix</keyword>
<proteinExistence type="predicted"/>
<feature type="transmembrane region" description="Helical" evidence="1">
    <location>
        <begin position="12"/>
        <end position="32"/>
    </location>
</feature>
<dbReference type="AlphaFoldDB" id="A0A1R3JFW8"/>